<gene>
    <name evidence="2" type="ORF">ADICEAN_03651</name>
</gene>
<dbReference type="OrthoDB" id="980465at2"/>
<dbReference type="Proteomes" id="UP000011910">
    <property type="component" value="Unassembled WGS sequence"/>
</dbReference>
<comment type="caution">
    <text evidence="2">The sequence shown here is derived from an EMBL/GenBank/DDBJ whole genome shotgun (WGS) entry which is preliminary data.</text>
</comment>
<dbReference type="EMBL" id="AODQ01000134">
    <property type="protein sequence ID" value="EMR01220.1"/>
    <property type="molecule type" value="Genomic_DNA"/>
</dbReference>
<accession>M7NHE6</accession>
<evidence type="ECO:0000313" key="2">
    <source>
        <dbReference type="EMBL" id="EMR01220.1"/>
    </source>
</evidence>
<organism evidence="2 3">
    <name type="scientific">Cesiribacter andamanensis AMV16</name>
    <dbReference type="NCBI Taxonomy" id="1279009"/>
    <lineage>
        <taxon>Bacteria</taxon>
        <taxon>Pseudomonadati</taxon>
        <taxon>Bacteroidota</taxon>
        <taxon>Cytophagia</taxon>
        <taxon>Cytophagales</taxon>
        <taxon>Cesiribacteraceae</taxon>
        <taxon>Cesiribacter</taxon>
    </lineage>
</organism>
<dbReference type="STRING" id="1279009.ADICEAN_03651"/>
<dbReference type="AlphaFoldDB" id="M7NHE6"/>
<reference evidence="2 3" key="1">
    <citation type="journal article" date="2013" name="Genome Announc.">
        <title>Draft Genome Sequence of Cesiribacter andamanensis Strain AMV16T, Isolated from a Soil Sample from a Mud Volcano in the Andaman Islands, India.</title>
        <authorList>
            <person name="Shivaji S."/>
            <person name="Ara S."/>
            <person name="Begum Z."/>
            <person name="Srinivas T.N."/>
            <person name="Singh A."/>
            <person name="Kumar Pinnaka A."/>
        </authorList>
    </citation>
    <scope>NUCLEOTIDE SEQUENCE [LARGE SCALE GENOMIC DNA]</scope>
    <source>
        <strain evidence="2 3">AMV16</strain>
    </source>
</reference>
<keyword evidence="3" id="KW-1185">Reference proteome</keyword>
<evidence type="ECO:0000256" key="1">
    <source>
        <dbReference type="SAM" id="MobiDB-lite"/>
    </source>
</evidence>
<proteinExistence type="predicted"/>
<sequence length="235" mass="27323">MRLRYMMRTILPLLLLFAFFTFAFWACQEPEKQKPSLAAEFPEQTSHDARLNLNNYILYKKLHKWNDNLYFLVMSWGTDSTGGYTILMADSTTGNYVSFAQHHQGGVVQSWINDFDRDSLPEIGIVTRSQNKRQSGQMRLHELSRNYTFETIDMQPLSEQLSADYEGGDIFYPQTGQVVREFRTVGFDSAAQEKIVRRIVYELDNNQLIVTEFENQLDESGDSPSKDEKEIEEQD</sequence>
<name>M7NHE6_9BACT</name>
<dbReference type="RefSeq" id="WP_009197031.1">
    <property type="nucleotide sequence ID" value="NZ_AODQ01000134.1"/>
</dbReference>
<protein>
    <submittedName>
        <fullName evidence="2">Uncharacterized protein</fullName>
    </submittedName>
</protein>
<feature type="region of interest" description="Disordered" evidence="1">
    <location>
        <begin position="214"/>
        <end position="235"/>
    </location>
</feature>
<evidence type="ECO:0000313" key="3">
    <source>
        <dbReference type="Proteomes" id="UP000011910"/>
    </source>
</evidence>
<dbReference type="eggNOG" id="ENOG5032VNC">
    <property type="taxonomic scope" value="Bacteria"/>
</dbReference>